<dbReference type="InterPro" id="IPR001579">
    <property type="entry name" value="Glyco_hydro_18_chit_AS"/>
</dbReference>
<evidence type="ECO:0000256" key="1">
    <source>
        <dbReference type="ARBA" id="ARBA00022801"/>
    </source>
</evidence>
<sequence>MDNKGSYATILITDAVMMKSTIVWSKIHWANGFQVTCYWGSWSIYRPDYGRFTTDNLDPKLCTTIVYAFAGLDLDLEITSLDPKADITEGGYSKVIALKEENPCLKVILAVGGSNEKSRKYSVMAHTVEGRTAFANSVLKFLAYYGFDGVDLDWEYPTLRGGIKDDYNNFPLVLQTLKQTLEPWGYVVSIAVSMSESIIRDTYDIQDIARSVDYVYLMAYDHVSASSPKTDLSAPMSEFTKAVNLWLENGLPADKLFLGIPFYGRSFILEDPTKNGIGAPVTGPGDPGAFSGEHGFLAYYEILGELMVGEYETKEEDGTIYSYNEDLWITYDNEASVKNKTHWAIAKGLKGVMIWSMENDDFGGQFGNRYPLLNAMNSAIKESKLYRKRNTN</sequence>
<dbReference type="Gene3D" id="3.10.50.10">
    <property type="match status" value="1"/>
</dbReference>
<dbReference type="SMART" id="SM00636">
    <property type="entry name" value="Glyco_18"/>
    <property type="match status" value="1"/>
</dbReference>
<dbReference type="Proteomes" id="UP001152888">
    <property type="component" value="Unassembled WGS sequence"/>
</dbReference>
<dbReference type="InterPro" id="IPR001223">
    <property type="entry name" value="Glyco_hydro18_cat"/>
</dbReference>
<evidence type="ECO:0000256" key="4">
    <source>
        <dbReference type="RuleBase" id="RU000489"/>
    </source>
</evidence>
<gene>
    <name evidence="7" type="ORF">ACAOBT_LOCUS1466</name>
</gene>
<feature type="domain" description="GH18" evidence="6">
    <location>
        <begin position="33"/>
        <end position="383"/>
    </location>
</feature>
<comment type="similarity">
    <text evidence="5">Belongs to the glycosyl hydrolase 18 family.</text>
</comment>
<dbReference type="PROSITE" id="PS01095">
    <property type="entry name" value="GH18_1"/>
    <property type="match status" value="1"/>
</dbReference>
<dbReference type="InterPro" id="IPR029070">
    <property type="entry name" value="Chitinase_insertion_sf"/>
</dbReference>
<proteinExistence type="inferred from homology"/>
<evidence type="ECO:0000259" key="6">
    <source>
        <dbReference type="PROSITE" id="PS51910"/>
    </source>
</evidence>
<keyword evidence="1 4" id="KW-0378">Hydrolase</keyword>
<dbReference type="FunFam" id="3.10.50.10:FF:000001">
    <property type="entry name" value="Chitinase 3-like 1"/>
    <property type="match status" value="1"/>
</dbReference>
<dbReference type="SUPFAM" id="SSF54556">
    <property type="entry name" value="Chitinase insertion domain"/>
    <property type="match status" value="1"/>
</dbReference>
<keyword evidence="3 4" id="KW-0326">Glycosidase</keyword>
<comment type="caution">
    <text evidence="7">The sequence shown here is derived from an EMBL/GenBank/DDBJ whole genome shotgun (WGS) entry which is preliminary data.</text>
</comment>
<dbReference type="PROSITE" id="PS51910">
    <property type="entry name" value="GH18_2"/>
    <property type="match status" value="1"/>
</dbReference>
<dbReference type="InterPro" id="IPR050314">
    <property type="entry name" value="Glycosyl_Hydrlase_18"/>
</dbReference>
<dbReference type="EMBL" id="CAKOFQ010006664">
    <property type="protein sequence ID" value="CAH1956235.1"/>
    <property type="molecule type" value="Genomic_DNA"/>
</dbReference>
<dbReference type="OrthoDB" id="73875at2759"/>
<evidence type="ECO:0000313" key="8">
    <source>
        <dbReference type="Proteomes" id="UP001152888"/>
    </source>
</evidence>
<dbReference type="AlphaFoldDB" id="A0A9P0JRB9"/>
<evidence type="ECO:0000256" key="5">
    <source>
        <dbReference type="RuleBase" id="RU004453"/>
    </source>
</evidence>
<dbReference type="PANTHER" id="PTHR11177:SF403">
    <property type="entry name" value="CHITINASE 2-RELATED"/>
    <property type="match status" value="1"/>
</dbReference>
<dbReference type="GO" id="GO:0006032">
    <property type="term" value="P:chitin catabolic process"/>
    <property type="evidence" value="ECO:0007669"/>
    <property type="project" value="TreeGrafter"/>
</dbReference>
<dbReference type="Gene3D" id="3.20.20.80">
    <property type="entry name" value="Glycosidases"/>
    <property type="match status" value="1"/>
</dbReference>
<dbReference type="PANTHER" id="PTHR11177">
    <property type="entry name" value="CHITINASE"/>
    <property type="match status" value="1"/>
</dbReference>
<dbReference type="GO" id="GO:0005576">
    <property type="term" value="C:extracellular region"/>
    <property type="evidence" value="ECO:0007669"/>
    <property type="project" value="TreeGrafter"/>
</dbReference>
<protein>
    <recommendedName>
        <fullName evidence="6">GH18 domain-containing protein</fullName>
    </recommendedName>
</protein>
<dbReference type="InterPro" id="IPR011583">
    <property type="entry name" value="Chitinase_II/V-like_cat"/>
</dbReference>
<dbReference type="InterPro" id="IPR017853">
    <property type="entry name" value="GH"/>
</dbReference>
<organism evidence="7 8">
    <name type="scientific">Acanthoscelides obtectus</name>
    <name type="common">Bean weevil</name>
    <name type="synonym">Bruchus obtectus</name>
    <dbReference type="NCBI Taxonomy" id="200917"/>
    <lineage>
        <taxon>Eukaryota</taxon>
        <taxon>Metazoa</taxon>
        <taxon>Ecdysozoa</taxon>
        <taxon>Arthropoda</taxon>
        <taxon>Hexapoda</taxon>
        <taxon>Insecta</taxon>
        <taxon>Pterygota</taxon>
        <taxon>Neoptera</taxon>
        <taxon>Endopterygota</taxon>
        <taxon>Coleoptera</taxon>
        <taxon>Polyphaga</taxon>
        <taxon>Cucujiformia</taxon>
        <taxon>Chrysomeloidea</taxon>
        <taxon>Chrysomelidae</taxon>
        <taxon>Bruchinae</taxon>
        <taxon>Bruchini</taxon>
        <taxon>Acanthoscelides</taxon>
    </lineage>
</organism>
<name>A0A9P0JRB9_ACAOB</name>
<reference evidence="7" key="1">
    <citation type="submission" date="2022-03" db="EMBL/GenBank/DDBJ databases">
        <authorList>
            <person name="Sayadi A."/>
        </authorList>
    </citation>
    <scope>NUCLEOTIDE SEQUENCE</scope>
</reference>
<accession>A0A9P0JRB9</accession>
<evidence type="ECO:0000256" key="3">
    <source>
        <dbReference type="ARBA" id="ARBA00023295"/>
    </source>
</evidence>
<dbReference type="Pfam" id="PF00704">
    <property type="entry name" value="Glyco_hydro_18"/>
    <property type="match status" value="1"/>
</dbReference>
<keyword evidence="8" id="KW-1185">Reference proteome</keyword>
<dbReference type="GO" id="GO:0008061">
    <property type="term" value="F:chitin binding"/>
    <property type="evidence" value="ECO:0007669"/>
    <property type="project" value="InterPro"/>
</dbReference>
<keyword evidence="2" id="KW-1015">Disulfide bond</keyword>
<evidence type="ECO:0000313" key="7">
    <source>
        <dbReference type="EMBL" id="CAH1956235.1"/>
    </source>
</evidence>
<dbReference type="GO" id="GO:0005975">
    <property type="term" value="P:carbohydrate metabolic process"/>
    <property type="evidence" value="ECO:0007669"/>
    <property type="project" value="InterPro"/>
</dbReference>
<dbReference type="SUPFAM" id="SSF51445">
    <property type="entry name" value="(Trans)glycosidases"/>
    <property type="match status" value="1"/>
</dbReference>
<evidence type="ECO:0000256" key="2">
    <source>
        <dbReference type="ARBA" id="ARBA00023157"/>
    </source>
</evidence>
<dbReference type="GO" id="GO:0004568">
    <property type="term" value="F:chitinase activity"/>
    <property type="evidence" value="ECO:0007669"/>
    <property type="project" value="TreeGrafter"/>
</dbReference>